<evidence type="ECO:0000256" key="1">
    <source>
        <dbReference type="SAM" id="MobiDB-lite"/>
    </source>
</evidence>
<feature type="compositionally biased region" description="Acidic residues" evidence="1">
    <location>
        <begin position="20"/>
        <end position="29"/>
    </location>
</feature>
<name>A0A3M7GKZ3_HORWE</name>
<feature type="transmembrane region" description="Helical" evidence="2">
    <location>
        <begin position="474"/>
        <end position="495"/>
    </location>
</feature>
<feature type="region of interest" description="Disordered" evidence="1">
    <location>
        <begin position="202"/>
        <end position="223"/>
    </location>
</feature>
<dbReference type="Proteomes" id="UP000269539">
    <property type="component" value="Unassembled WGS sequence"/>
</dbReference>
<proteinExistence type="predicted"/>
<evidence type="ECO:0000313" key="3">
    <source>
        <dbReference type="EMBL" id="RMZ01826.1"/>
    </source>
</evidence>
<sequence>MQGLESIHSQADFGHRTTDFFDDNSDDDVPTAGSTATDGQDINLLGRTAVLPSKRRRRSPEPELVSQCDIRKSVTNPDAEGYQRLEPRGTQEEHIRLVDTPATSFNGSVTELLSGGDHSSPPRRSSGVQVADGAIGRNSPHFDRFNEQHGGSQQPQNEQVLAAHAIAHEITLQALMRDETLDRTLQSFAPLNGGARASLLPSSLKPHDPRSPRHQTFVSPKTLASSSKKVHVVPAPIDTNIVRTPYPHMPEKVYRKDLGWSPQSAHSMTSPPISESLLTVSIRRSNRHSRSRVTSIIIPAPNAYSATRASDSEGKPHHLRADEFDDAQFFQQLRNAYRRLLSAPIRILSARSLKRIVVSGAASRAADAGYGWLYQPRSPRMLANKGLSDTFGEEKILLHYHNPAQGRARYAFVHWAHRLAAALSSPVHTPQRGGNQNDVQAATAPPPSSERDLIRRLEQPEGLEFVMAWSWKRIVLVFLCILAVSVAAALVWIFLGRNTPAAVPSQGGFRGAGDRVAAGAMMGICLLLLGLSSMAAWLGVSWLVL</sequence>
<dbReference type="EMBL" id="QWIO01000258">
    <property type="protein sequence ID" value="RMZ01826.1"/>
    <property type="molecule type" value="Genomic_DNA"/>
</dbReference>
<reference evidence="3 4" key="1">
    <citation type="journal article" date="2018" name="BMC Genomics">
        <title>Genomic evidence for intraspecific hybridization in a clonal and extremely halotolerant yeast.</title>
        <authorList>
            <person name="Gostincar C."/>
            <person name="Stajich J.E."/>
            <person name="Zupancic J."/>
            <person name="Zalar P."/>
            <person name="Gunde-Cimerman N."/>
        </authorList>
    </citation>
    <scope>NUCLEOTIDE SEQUENCE [LARGE SCALE GENOMIC DNA]</scope>
    <source>
        <strain evidence="3 4">EXF-10513</strain>
    </source>
</reference>
<keyword evidence="2" id="KW-0812">Transmembrane</keyword>
<evidence type="ECO:0000313" key="4">
    <source>
        <dbReference type="Proteomes" id="UP000269539"/>
    </source>
</evidence>
<gene>
    <name evidence="3" type="ORF">D0864_03358</name>
</gene>
<accession>A0A3M7GKZ3</accession>
<feature type="region of interest" description="Disordered" evidence="1">
    <location>
        <begin position="112"/>
        <end position="156"/>
    </location>
</feature>
<feature type="region of interest" description="Disordered" evidence="1">
    <location>
        <begin position="426"/>
        <end position="451"/>
    </location>
</feature>
<dbReference type="AlphaFoldDB" id="A0A3M7GKZ3"/>
<feature type="region of interest" description="Disordered" evidence="1">
    <location>
        <begin position="1"/>
        <end position="66"/>
    </location>
</feature>
<keyword evidence="2" id="KW-0472">Membrane</keyword>
<protein>
    <submittedName>
        <fullName evidence="3">Uncharacterized protein</fullName>
    </submittedName>
</protein>
<feature type="compositionally biased region" description="Polar residues" evidence="1">
    <location>
        <begin position="426"/>
        <end position="440"/>
    </location>
</feature>
<keyword evidence="2" id="KW-1133">Transmembrane helix</keyword>
<comment type="caution">
    <text evidence="3">The sequence shown here is derived from an EMBL/GenBank/DDBJ whole genome shotgun (WGS) entry which is preliminary data.</text>
</comment>
<feature type="compositionally biased region" description="Polar residues" evidence="1">
    <location>
        <begin position="214"/>
        <end position="223"/>
    </location>
</feature>
<organism evidence="3 4">
    <name type="scientific">Hortaea werneckii</name>
    <name type="common">Black yeast</name>
    <name type="synonym">Cladosporium werneckii</name>
    <dbReference type="NCBI Taxonomy" id="91943"/>
    <lineage>
        <taxon>Eukaryota</taxon>
        <taxon>Fungi</taxon>
        <taxon>Dikarya</taxon>
        <taxon>Ascomycota</taxon>
        <taxon>Pezizomycotina</taxon>
        <taxon>Dothideomycetes</taxon>
        <taxon>Dothideomycetidae</taxon>
        <taxon>Mycosphaerellales</taxon>
        <taxon>Teratosphaeriaceae</taxon>
        <taxon>Hortaea</taxon>
    </lineage>
</organism>
<feature type="transmembrane region" description="Helical" evidence="2">
    <location>
        <begin position="516"/>
        <end position="540"/>
    </location>
</feature>
<evidence type="ECO:0000256" key="2">
    <source>
        <dbReference type="SAM" id="Phobius"/>
    </source>
</evidence>